<feature type="region of interest" description="Disordered" evidence="1">
    <location>
        <begin position="177"/>
        <end position="225"/>
    </location>
</feature>
<sequence length="225" mass="25062">MKSGMHYRIQIVGNTGTVKRMVASLYLVGAKNSDQVLKVCICDDLPHVINAVEGQQKTAPSHDQMETGLLMQVAYGRSLTVSANVVNEDDNVCVIAPQQEVTIPAQAVWESNVAFATDFHVHMRRPYEDASVQIAISSKDEHGSDIPLIVPSRVHVSWHPKDVAGVQRIRKTWEASEEKAQTIPRQYDPSAARKTTSLPRYQQPKYQSLEKLLQGRVSPRAPEPQ</sequence>
<evidence type="ECO:0000313" key="3">
    <source>
        <dbReference type="Proteomes" id="UP000008144"/>
    </source>
</evidence>
<feature type="compositionally biased region" description="Polar residues" evidence="1">
    <location>
        <begin position="193"/>
        <end position="206"/>
    </location>
</feature>
<dbReference type="InParanoid" id="H2XV53"/>
<proteinExistence type="predicted"/>
<accession>H2XV53</accession>
<dbReference type="Proteomes" id="UP000008144">
    <property type="component" value="Chromosome 4"/>
</dbReference>
<organism evidence="2 3">
    <name type="scientific">Ciona intestinalis</name>
    <name type="common">Transparent sea squirt</name>
    <name type="synonym">Ascidia intestinalis</name>
    <dbReference type="NCBI Taxonomy" id="7719"/>
    <lineage>
        <taxon>Eukaryota</taxon>
        <taxon>Metazoa</taxon>
        <taxon>Chordata</taxon>
        <taxon>Tunicata</taxon>
        <taxon>Ascidiacea</taxon>
        <taxon>Phlebobranchia</taxon>
        <taxon>Cionidae</taxon>
        <taxon>Ciona</taxon>
    </lineage>
</organism>
<evidence type="ECO:0000313" key="2">
    <source>
        <dbReference type="Ensembl" id="ENSCINP00000033537.1"/>
    </source>
</evidence>
<dbReference type="AlphaFoldDB" id="H2XV53"/>
<reference evidence="2" key="4">
    <citation type="submission" date="2025-09" db="UniProtKB">
        <authorList>
            <consortium name="Ensembl"/>
        </authorList>
    </citation>
    <scope>IDENTIFICATION</scope>
</reference>
<dbReference type="Ensembl" id="ENSCINT00000034753.1">
    <property type="protein sequence ID" value="ENSCINP00000033537.1"/>
    <property type="gene ID" value="ENSCING00000024920.1"/>
</dbReference>
<keyword evidence="3" id="KW-1185">Reference proteome</keyword>
<reference evidence="3" key="1">
    <citation type="journal article" date="2002" name="Science">
        <title>The draft genome of Ciona intestinalis: insights into chordate and vertebrate origins.</title>
        <authorList>
            <person name="Dehal P."/>
            <person name="Satou Y."/>
            <person name="Campbell R.K."/>
            <person name="Chapman J."/>
            <person name="Degnan B."/>
            <person name="De Tomaso A."/>
            <person name="Davidson B."/>
            <person name="Di Gregorio A."/>
            <person name="Gelpke M."/>
            <person name="Goodstein D.M."/>
            <person name="Harafuji N."/>
            <person name="Hastings K.E."/>
            <person name="Ho I."/>
            <person name="Hotta K."/>
            <person name="Huang W."/>
            <person name="Kawashima T."/>
            <person name="Lemaire P."/>
            <person name="Martinez D."/>
            <person name="Meinertzhagen I.A."/>
            <person name="Necula S."/>
            <person name="Nonaka M."/>
            <person name="Putnam N."/>
            <person name="Rash S."/>
            <person name="Saiga H."/>
            <person name="Satake M."/>
            <person name="Terry A."/>
            <person name="Yamada L."/>
            <person name="Wang H.G."/>
            <person name="Awazu S."/>
            <person name="Azumi K."/>
            <person name="Boore J."/>
            <person name="Branno M."/>
            <person name="Chin-Bow S."/>
            <person name="DeSantis R."/>
            <person name="Doyle S."/>
            <person name="Francino P."/>
            <person name="Keys D.N."/>
            <person name="Haga S."/>
            <person name="Hayashi H."/>
            <person name="Hino K."/>
            <person name="Imai K.S."/>
            <person name="Inaba K."/>
            <person name="Kano S."/>
            <person name="Kobayashi K."/>
            <person name="Kobayashi M."/>
            <person name="Lee B.I."/>
            <person name="Makabe K.W."/>
            <person name="Manohar C."/>
            <person name="Matassi G."/>
            <person name="Medina M."/>
            <person name="Mochizuki Y."/>
            <person name="Mount S."/>
            <person name="Morishita T."/>
            <person name="Miura S."/>
            <person name="Nakayama A."/>
            <person name="Nishizaka S."/>
            <person name="Nomoto H."/>
            <person name="Ohta F."/>
            <person name="Oishi K."/>
            <person name="Rigoutsos I."/>
            <person name="Sano M."/>
            <person name="Sasaki A."/>
            <person name="Sasakura Y."/>
            <person name="Shoguchi E."/>
            <person name="Shin-i T."/>
            <person name="Spagnuolo A."/>
            <person name="Stainier D."/>
            <person name="Suzuki M.M."/>
            <person name="Tassy O."/>
            <person name="Takatori N."/>
            <person name="Tokuoka M."/>
            <person name="Yagi K."/>
            <person name="Yoshizaki F."/>
            <person name="Wada S."/>
            <person name="Zhang C."/>
            <person name="Hyatt P.D."/>
            <person name="Larimer F."/>
            <person name="Detter C."/>
            <person name="Doggett N."/>
            <person name="Glavina T."/>
            <person name="Hawkins T."/>
            <person name="Richardson P."/>
            <person name="Lucas S."/>
            <person name="Kohara Y."/>
            <person name="Levine M."/>
            <person name="Satoh N."/>
            <person name="Rokhsar D.S."/>
        </authorList>
    </citation>
    <scope>NUCLEOTIDE SEQUENCE [LARGE SCALE GENOMIC DNA]</scope>
</reference>
<dbReference type="EMBL" id="EAAA01001959">
    <property type="status" value="NOT_ANNOTATED_CDS"/>
    <property type="molecule type" value="Genomic_DNA"/>
</dbReference>
<reference evidence="2" key="3">
    <citation type="submission" date="2025-08" db="UniProtKB">
        <authorList>
            <consortium name="Ensembl"/>
        </authorList>
    </citation>
    <scope>IDENTIFICATION</scope>
</reference>
<evidence type="ECO:0000256" key="1">
    <source>
        <dbReference type="SAM" id="MobiDB-lite"/>
    </source>
</evidence>
<dbReference type="HOGENOM" id="CLU_1232287_0_0_1"/>
<reference evidence="2" key="2">
    <citation type="journal article" date="2008" name="Genome Biol.">
        <title>Improved genome assembly and evidence-based global gene model set for the chordate Ciona intestinalis: new insight into intron and operon populations.</title>
        <authorList>
            <person name="Satou Y."/>
            <person name="Mineta K."/>
            <person name="Ogasawara M."/>
            <person name="Sasakura Y."/>
            <person name="Shoguchi E."/>
            <person name="Ueno K."/>
            <person name="Yamada L."/>
            <person name="Matsumoto J."/>
            <person name="Wasserscheid J."/>
            <person name="Dewar K."/>
            <person name="Wiley G.B."/>
            <person name="Macmil S.L."/>
            <person name="Roe B.A."/>
            <person name="Zeller R.W."/>
            <person name="Hastings K.E."/>
            <person name="Lemaire P."/>
            <person name="Lindquist E."/>
            <person name="Endo T."/>
            <person name="Hotta K."/>
            <person name="Inaba K."/>
        </authorList>
    </citation>
    <scope>NUCLEOTIDE SEQUENCE [LARGE SCALE GENOMIC DNA]</scope>
    <source>
        <strain evidence="2">wild type</strain>
    </source>
</reference>
<name>H2XV53_CIOIN</name>
<protein>
    <submittedName>
        <fullName evidence="2">Uncharacterized protein</fullName>
    </submittedName>
</protein>